<dbReference type="PANTHER" id="PTHR11649:SF13">
    <property type="entry name" value="ENGB-TYPE G DOMAIN-CONTAINING PROTEIN"/>
    <property type="match status" value="1"/>
</dbReference>
<organism evidence="11 12">
    <name type="scientific">Chlamydomonas eustigma</name>
    <dbReference type="NCBI Taxonomy" id="1157962"/>
    <lineage>
        <taxon>Eukaryota</taxon>
        <taxon>Viridiplantae</taxon>
        <taxon>Chlorophyta</taxon>
        <taxon>core chlorophytes</taxon>
        <taxon>Chlorophyceae</taxon>
        <taxon>CS clade</taxon>
        <taxon>Chlamydomonadales</taxon>
        <taxon>Chlamydomonadaceae</taxon>
        <taxon>Chlamydomonas</taxon>
    </lineage>
</organism>
<keyword evidence="6" id="KW-0460">Magnesium</keyword>
<dbReference type="NCBIfam" id="TIGR03598">
    <property type="entry name" value="GTPase_YsxC"/>
    <property type="match status" value="1"/>
</dbReference>
<keyword evidence="12" id="KW-1185">Reference proteome</keyword>
<evidence type="ECO:0000256" key="4">
    <source>
        <dbReference type="ARBA" id="ARBA00022723"/>
    </source>
</evidence>
<dbReference type="SUPFAM" id="SSF52540">
    <property type="entry name" value="P-loop containing nucleoside triphosphate hydrolases"/>
    <property type="match status" value="1"/>
</dbReference>
<protein>
    <recommendedName>
        <fullName evidence="10">EngB-type G domain-containing protein</fullName>
    </recommendedName>
</protein>
<evidence type="ECO:0000259" key="10">
    <source>
        <dbReference type="PROSITE" id="PS51706"/>
    </source>
</evidence>
<evidence type="ECO:0000256" key="7">
    <source>
        <dbReference type="ARBA" id="ARBA00023134"/>
    </source>
</evidence>
<dbReference type="InterPro" id="IPR027417">
    <property type="entry name" value="P-loop_NTPase"/>
</dbReference>
<dbReference type="InterPro" id="IPR030393">
    <property type="entry name" value="G_ENGB_dom"/>
</dbReference>
<dbReference type="PROSITE" id="PS51706">
    <property type="entry name" value="G_ENGB"/>
    <property type="match status" value="1"/>
</dbReference>
<name>A0A250WX59_9CHLO</name>
<proteinExistence type="inferred from homology"/>
<dbReference type="GO" id="GO:0005525">
    <property type="term" value="F:GTP binding"/>
    <property type="evidence" value="ECO:0007669"/>
    <property type="project" value="UniProtKB-KW"/>
</dbReference>
<keyword evidence="4" id="KW-0479">Metal-binding</keyword>
<evidence type="ECO:0000256" key="3">
    <source>
        <dbReference type="ARBA" id="ARBA00022618"/>
    </source>
</evidence>
<evidence type="ECO:0000256" key="9">
    <source>
        <dbReference type="ARBA" id="ARBA00023306"/>
    </source>
</evidence>
<dbReference type="PANTHER" id="PTHR11649">
    <property type="entry name" value="MSS1/TRME-RELATED GTP-BINDING PROTEIN"/>
    <property type="match status" value="1"/>
</dbReference>
<dbReference type="GO" id="GO:0051301">
    <property type="term" value="P:cell division"/>
    <property type="evidence" value="ECO:0007669"/>
    <property type="project" value="UniProtKB-KW"/>
</dbReference>
<evidence type="ECO:0000313" key="12">
    <source>
        <dbReference type="Proteomes" id="UP000232323"/>
    </source>
</evidence>
<comment type="cofactor">
    <cofactor evidence="1">
        <name>Mg(2+)</name>
        <dbReference type="ChEBI" id="CHEBI:18420"/>
    </cofactor>
</comment>
<dbReference type="EMBL" id="BEGY01000012">
    <property type="protein sequence ID" value="GAX75366.1"/>
    <property type="molecule type" value="Genomic_DNA"/>
</dbReference>
<gene>
    <name evidence="11" type="ORF">CEUSTIGMA_g2810.t1</name>
</gene>
<comment type="similarity">
    <text evidence="2">Belongs to the TRAFAC class TrmE-Era-EngA-EngB-Septin-like GTPase superfamily. EngB GTPase family.</text>
</comment>
<keyword evidence="7" id="KW-0342">GTP-binding</keyword>
<dbReference type="AlphaFoldDB" id="A0A250WX59"/>
<comment type="caution">
    <text evidence="11">The sequence shown here is derived from an EMBL/GenBank/DDBJ whole genome shotgun (WGS) entry which is preliminary data.</text>
</comment>
<accession>A0A250WX59</accession>
<dbReference type="STRING" id="1157962.A0A250WX59"/>
<dbReference type="Gene3D" id="3.40.50.300">
    <property type="entry name" value="P-loop containing nucleotide triphosphate hydrolases"/>
    <property type="match status" value="1"/>
</dbReference>
<evidence type="ECO:0000256" key="5">
    <source>
        <dbReference type="ARBA" id="ARBA00022741"/>
    </source>
</evidence>
<reference evidence="11 12" key="1">
    <citation type="submission" date="2017-08" db="EMBL/GenBank/DDBJ databases">
        <title>Acidophilic green algal genome provides insights into adaptation to an acidic environment.</title>
        <authorList>
            <person name="Hirooka S."/>
            <person name="Hirose Y."/>
            <person name="Kanesaki Y."/>
            <person name="Higuchi S."/>
            <person name="Fujiwara T."/>
            <person name="Onuma R."/>
            <person name="Era A."/>
            <person name="Ohbayashi R."/>
            <person name="Uzuka A."/>
            <person name="Nozaki H."/>
            <person name="Yoshikawa H."/>
            <person name="Miyagishima S.Y."/>
        </authorList>
    </citation>
    <scope>NUCLEOTIDE SEQUENCE [LARGE SCALE GENOMIC DNA]</scope>
    <source>
        <strain evidence="11 12">NIES-2499</strain>
    </source>
</reference>
<dbReference type="InterPro" id="IPR019987">
    <property type="entry name" value="GTP-bd_ribosome_bio_YsxC"/>
</dbReference>
<dbReference type="InterPro" id="IPR006073">
    <property type="entry name" value="GTP-bd"/>
</dbReference>
<evidence type="ECO:0000256" key="6">
    <source>
        <dbReference type="ARBA" id="ARBA00022842"/>
    </source>
</evidence>
<evidence type="ECO:0000256" key="8">
    <source>
        <dbReference type="ARBA" id="ARBA00023210"/>
    </source>
</evidence>
<evidence type="ECO:0000256" key="1">
    <source>
        <dbReference type="ARBA" id="ARBA00001946"/>
    </source>
</evidence>
<dbReference type="Proteomes" id="UP000232323">
    <property type="component" value="Unassembled WGS sequence"/>
</dbReference>
<dbReference type="CDD" id="cd01876">
    <property type="entry name" value="YihA_EngB"/>
    <property type="match status" value="1"/>
</dbReference>
<dbReference type="Pfam" id="PF01926">
    <property type="entry name" value="MMR_HSR1"/>
    <property type="match status" value="1"/>
</dbReference>
<keyword evidence="8" id="KW-0717">Septation</keyword>
<dbReference type="OrthoDB" id="391988at2759"/>
<keyword evidence="3" id="KW-0132">Cell division</keyword>
<evidence type="ECO:0000313" key="11">
    <source>
        <dbReference type="EMBL" id="GAX75366.1"/>
    </source>
</evidence>
<keyword evidence="5" id="KW-0547">Nucleotide-binding</keyword>
<dbReference type="GO" id="GO:0046872">
    <property type="term" value="F:metal ion binding"/>
    <property type="evidence" value="ECO:0007669"/>
    <property type="project" value="UniProtKB-KW"/>
</dbReference>
<sequence length="236" mass="26172">MRYGANPLNLSYTAVTGSYNTNIERNLLLRPRIPEDLPEPSDYAIKQIGPEFALIGKSNAGKSSMINLITGNASLAKVSKKPGHTKTINHFLINRKWMLVDCPGYGDQPGYQVSKQERQAWHELTKEYFIQRRSLAHIFLIIDASSKLGSDDVNASTWIHDLGRPWSIIFSKLDVIQAGLPNPIDNMESTIDTLEALTGAIIPSLPTSAATGFGKEGVLKYISSLRQNFKTPLIFK</sequence>
<evidence type="ECO:0000256" key="2">
    <source>
        <dbReference type="ARBA" id="ARBA00009638"/>
    </source>
</evidence>
<feature type="domain" description="EngB-type G" evidence="10">
    <location>
        <begin position="48"/>
        <end position="228"/>
    </location>
</feature>
<keyword evidence="9" id="KW-0131">Cell cycle</keyword>